<organism evidence="1 2">
    <name type="scientific">Devosia crocina</name>
    <dbReference type="NCBI Taxonomy" id="429728"/>
    <lineage>
        <taxon>Bacteria</taxon>
        <taxon>Pseudomonadati</taxon>
        <taxon>Pseudomonadota</taxon>
        <taxon>Alphaproteobacteria</taxon>
        <taxon>Hyphomicrobiales</taxon>
        <taxon>Devosiaceae</taxon>
        <taxon>Devosia</taxon>
    </lineage>
</organism>
<evidence type="ECO:0000313" key="2">
    <source>
        <dbReference type="Proteomes" id="UP000199074"/>
    </source>
</evidence>
<keyword evidence="2" id="KW-1185">Reference proteome</keyword>
<sequence>MPSASANQKISHYLAERHEALWLRLHALPKDICAIVAKKPDGAVNESERIVAKGCGPVAWIAGSGIGLSRRAIKRRCDAVLKLRFPEVAFAPF</sequence>
<dbReference type="EMBL" id="FPCK01000003">
    <property type="protein sequence ID" value="SFV38092.1"/>
    <property type="molecule type" value="Genomic_DNA"/>
</dbReference>
<proteinExistence type="predicted"/>
<dbReference type="AlphaFoldDB" id="A0A1I7NTY2"/>
<accession>A0A1I7NTY2</accession>
<name>A0A1I7NTY2_9HYPH</name>
<evidence type="ECO:0000313" key="1">
    <source>
        <dbReference type="EMBL" id="SFV38092.1"/>
    </source>
</evidence>
<dbReference type="Proteomes" id="UP000199074">
    <property type="component" value="Unassembled WGS sequence"/>
</dbReference>
<dbReference type="OrthoDB" id="7949176at2"/>
<dbReference type="RefSeq" id="WP_092426320.1">
    <property type="nucleotide sequence ID" value="NZ_FPCK01000003.1"/>
</dbReference>
<gene>
    <name evidence="1" type="ORF">SAMN05216456_3254</name>
</gene>
<reference evidence="1 2" key="1">
    <citation type="submission" date="2016-10" db="EMBL/GenBank/DDBJ databases">
        <authorList>
            <person name="de Groot N.N."/>
        </authorList>
    </citation>
    <scope>NUCLEOTIDE SEQUENCE [LARGE SCALE GENOMIC DNA]</scope>
    <source>
        <strain evidence="1 2">IPL20</strain>
    </source>
</reference>
<dbReference type="STRING" id="429728.SAMN05216456_3254"/>
<protein>
    <submittedName>
        <fullName evidence="1">Uncharacterized protein</fullName>
    </submittedName>
</protein>